<protein>
    <submittedName>
        <fullName evidence="7">Transcriptional regulator containing GAF, AAA-type ATPase, and DNA-binding Fis domains</fullName>
    </submittedName>
</protein>
<dbReference type="EMBL" id="FWZU01000005">
    <property type="protein sequence ID" value="SMF36198.1"/>
    <property type="molecule type" value="Genomic_DNA"/>
</dbReference>
<dbReference type="GO" id="GO:0006355">
    <property type="term" value="P:regulation of DNA-templated transcription"/>
    <property type="evidence" value="ECO:0007669"/>
    <property type="project" value="InterPro"/>
</dbReference>
<gene>
    <name evidence="7" type="ORF">SAMN06295933_3160</name>
</gene>
<evidence type="ECO:0000259" key="6">
    <source>
        <dbReference type="PROSITE" id="PS50045"/>
    </source>
</evidence>
<dbReference type="InterPro" id="IPR058031">
    <property type="entry name" value="AAA_lid_NorR"/>
</dbReference>
<dbReference type="PANTHER" id="PTHR32071">
    <property type="entry name" value="TRANSCRIPTIONAL REGULATORY PROTEIN"/>
    <property type="match status" value="1"/>
</dbReference>
<accession>A0A1X7ELV9</accession>
<dbReference type="InterPro" id="IPR029016">
    <property type="entry name" value="GAF-like_dom_sf"/>
</dbReference>
<dbReference type="SMART" id="SM00382">
    <property type="entry name" value="AAA"/>
    <property type="match status" value="1"/>
</dbReference>
<dbReference type="CDD" id="cd00009">
    <property type="entry name" value="AAA"/>
    <property type="match status" value="1"/>
</dbReference>
<dbReference type="InterPro" id="IPR003593">
    <property type="entry name" value="AAA+_ATPase"/>
</dbReference>
<dbReference type="Pfam" id="PF25601">
    <property type="entry name" value="AAA_lid_14"/>
    <property type="match status" value="1"/>
</dbReference>
<keyword evidence="4 7" id="KW-0238">DNA-binding</keyword>
<evidence type="ECO:0000256" key="1">
    <source>
        <dbReference type="ARBA" id="ARBA00022741"/>
    </source>
</evidence>
<dbReference type="GO" id="GO:0005524">
    <property type="term" value="F:ATP binding"/>
    <property type="evidence" value="ECO:0007669"/>
    <property type="project" value="UniProtKB-KW"/>
</dbReference>
<feature type="domain" description="Sigma-54 factor interaction" evidence="6">
    <location>
        <begin position="186"/>
        <end position="415"/>
    </location>
</feature>
<dbReference type="Gene3D" id="3.40.50.300">
    <property type="entry name" value="P-loop containing nucleotide triphosphate hydrolases"/>
    <property type="match status" value="1"/>
</dbReference>
<dbReference type="FunFam" id="3.40.50.300:FF:000006">
    <property type="entry name" value="DNA-binding transcriptional regulator NtrC"/>
    <property type="match status" value="1"/>
</dbReference>
<keyword evidence="8" id="KW-1185">Reference proteome</keyword>
<dbReference type="STRING" id="1519643.SAMN06295933_3160"/>
<dbReference type="InterPro" id="IPR002078">
    <property type="entry name" value="Sigma_54_int"/>
</dbReference>
<dbReference type="Gene3D" id="3.30.450.40">
    <property type="match status" value="1"/>
</dbReference>
<evidence type="ECO:0000313" key="8">
    <source>
        <dbReference type="Proteomes" id="UP000192906"/>
    </source>
</evidence>
<evidence type="ECO:0000256" key="5">
    <source>
        <dbReference type="ARBA" id="ARBA00023163"/>
    </source>
</evidence>
<dbReference type="Proteomes" id="UP000192906">
    <property type="component" value="Unassembled WGS sequence"/>
</dbReference>
<sequence>MTISIDDYKALSRELDPKKLQKTILNLLLKLQNVERGSLWIERNNMYECVESLGHQSEALKGVKLSPNEKSIVGWVIQNGKMTIAEAGADDRHFSRIEQNFEIKSKHILCFPLLLKGKDVYGAVQVIDTSTDGDHLNLNPEYLTMLQEMVDIGSIALGNSLEFQKQQYKYAQLSQTLSSLRGKNSIIGKSASVSKALKLVKNYAATNYPVLISGESGTGKELFAEEIHVQSDRATKPFLTQNCSAIPENLLESELFGYVKGAFTGASANKLGLFEAADGGTVFLDEIGDMDINLQAKLLRVLQENEIKPLGGTHTRKINIRIISATNRKLEEEVRSGRFREDLYYRLNVLPLKLPSLHERKEDIPLLTEYFLTREASSNHMLPKKLTPEAMSAMKTHKWPGNIRELENTIKQFQAMVPGDTIQLSELPAHIASPVIKAETIITRQGTDSPQKFADEASSTFNIASMTWSELESSYVMMLLEKHKWNVSQAARAAGINRSTFDSRMKKLGITKGVD</sequence>
<dbReference type="SUPFAM" id="SSF46689">
    <property type="entry name" value="Homeodomain-like"/>
    <property type="match status" value="1"/>
</dbReference>
<dbReference type="PROSITE" id="PS00675">
    <property type="entry name" value="SIGMA54_INTERACT_1"/>
    <property type="match status" value="1"/>
</dbReference>
<dbReference type="AlphaFoldDB" id="A0A1X7ELV9"/>
<keyword evidence="3" id="KW-0805">Transcription regulation</keyword>
<dbReference type="GO" id="GO:0043565">
    <property type="term" value="F:sequence-specific DNA binding"/>
    <property type="evidence" value="ECO:0007669"/>
    <property type="project" value="InterPro"/>
</dbReference>
<dbReference type="PROSITE" id="PS50045">
    <property type="entry name" value="SIGMA54_INTERACT_4"/>
    <property type="match status" value="1"/>
</dbReference>
<evidence type="ECO:0000313" key="7">
    <source>
        <dbReference type="EMBL" id="SMF36198.1"/>
    </source>
</evidence>
<dbReference type="PRINTS" id="PR01590">
    <property type="entry name" value="HTHFIS"/>
</dbReference>
<dbReference type="PROSITE" id="PS00688">
    <property type="entry name" value="SIGMA54_INTERACT_3"/>
    <property type="match status" value="1"/>
</dbReference>
<dbReference type="RefSeq" id="WP_085103926.1">
    <property type="nucleotide sequence ID" value="NZ_FWZU01000005.1"/>
</dbReference>
<dbReference type="InterPro" id="IPR009057">
    <property type="entry name" value="Homeodomain-like_sf"/>
</dbReference>
<dbReference type="PANTHER" id="PTHR32071:SF113">
    <property type="entry name" value="ALGINATE BIOSYNTHESIS TRANSCRIPTIONAL REGULATORY PROTEIN ALGB"/>
    <property type="match status" value="1"/>
</dbReference>
<proteinExistence type="predicted"/>
<keyword evidence="5" id="KW-0804">Transcription</keyword>
<dbReference type="InterPro" id="IPR025943">
    <property type="entry name" value="Sigma_54_int_dom_ATP-bd_2"/>
</dbReference>
<dbReference type="OrthoDB" id="9763792at2"/>
<evidence type="ECO:0000256" key="3">
    <source>
        <dbReference type="ARBA" id="ARBA00023015"/>
    </source>
</evidence>
<dbReference type="Pfam" id="PF02954">
    <property type="entry name" value="HTH_8"/>
    <property type="match status" value="1"/>
</dbReference>
<keyword evidence="1" id="KW-0547">Nucleotide-binding</keyword>
<dbReference type="Gene3D" id="1.10.8.60">
    <property type="match status" value="1"/>
</dbReference>
<dbReference type="InterPro" id="IPR002197">
    <property type="entry name" value="HTH_Fis"/>
</dbReference>
<dbReference type="Pfam" id="PF01590">
    <property type="entry name" value="GAF"/>
    <property type="match status" value="1"/>
</dbReference>
<dbReference type="InterPro" id="IPR003018">
    <property type="entry name" value="GAF"/>
</dbReference>
<keyword evidence="2" id="KW-0067">ATP-binding</keyword>
<dbReference type="Pfam" id="PF00158">
    <property type="entry name" value="Sigma54_activat"/>
    <property type="match status" value="1"/>
</dbReference>
<dbReference type="SUPFAM" id="SSF52540">
    <property type="entry name" value="P-loop containing nucleoside triphosphate hydrolases"/>
    <property type="match status" value="1"/>
</dbReference>
<evidence type="ECO:0000256" key="2">
    <source>
        <dbReference type="ARBA" id="ARBA00022840"/>
    </source>
</evidence>
<dbReference type="SUPFAM" id="SSF55781">
    <property type="entry name" value="GAF domain-like"/>
    <property type="match status" value="1"/>
</dbReference>
<dbReference type="Gene3D" id="1.10.10.60">
    <property type="entry name" value="Homeodomain-like"/>
    <property type="match status" value="1"/>
</dbReference>
<dbReference type="InterPro" id="IPR025662">
    <property type="entry name" value="Sigma_54_int_dom_ATP-bd_1"/>
</dbReference>
<reference evidence="8" key="1">
    <citation type="submission" date="2017-04" db="EMBL/GenBank/DDBJ databases">
        <authorList>
            <person name="Varghese N."/>
            <person name="Submissions S."/>
        </authorList>
    </citation>
    <scope>NUCLEOTIDE SEQUENCE [LARGE SCALE GENOMIC DNA]</scope>
    <source>
        <strain evidence="8">K3S</strain>
    </source>
</reference>
<organism evidence="7 8">
    <name type="scientific">Desulfovibrio gilichinskyi</name>
    <dbReference type="NCBI Taxonomy" id="1519643"/>
    <lineage>
        <taxon>Bacteria</taxon>
        <taxon>Pseudomonadati</taxon>
        <taxon>Thermodesulfobacteriota</taxon>
        <taxon>Desulfovibrionia</taxon>
        <taxon>Desulfovibrionales</taxon>
        <taxon>Desulfovibrionaceae</taxon>
        <taxon>Desulfovibrio</taxon>
    </lineage>
</organism>
<evidence type="ECO:0000256" key="4">
    <source>
        <dbReference type="ARBA" id="ARBA00023125"/>
    </source>
</evidence>
<name>A0A1X7ELV9_9BACT</name>
<dbReference type="InterPro" id="IPR025944">
    <property type="entry name" value="Sigma_54_int_dom_CS"/>
</dbReference>
<dbReference type="InterPro" id="IPR027417">
    <property type="entry name" value="P-loop_NTPase"/>
</dbReference>
<dbReference type="PROSITE" id="PS00676">
    <property type="entry name" value="SIGMA54_INTERACT_2"/>
    <property type="match status" value="1"/>
</dbReference>